<evidence type="ECO:0000259" key="11">
    <source>
        <dbReference type="Pfam" id="PF01478"/>
    </source>
</evidence>
<evidence type="ECO:0000256" key="6">
    <source>
        <dbReference type="ARBA" id="ARBA00022989"/>
    </source>
</evidence>
<feature type="transmembrane region" description="Helical" evidence="10">
    <location>
        <begin position="207"/>
        <end position="240"/>
    </location>
</feature>
<keyword evidence="9" id="KW-0511">Multifunctional enzyme</keyword>
<keyword evidence="9" id="KW-0808">Transferase</keyword>
<evidence type="ECO:0000256" key="1">
    <source>
        <dbReference type="ARBA" id="ARBA00004429"/>
    </source>
</evidence>
<dbReference type="InterPro" id="IPR010627">
    <property type="entry name" value="Prepilin_pept_A24_N"/>
</dbReference>
<dbReference type="PANTHER" id="PTHR30487:SF0">
    <property type="entry name" value="PREPILIN LEADER PEPTIDASE_N-METHYLTRANSFERASE-RELATED"/>
    <property type="match status" value="1"/>
</dbReference>
<evidence type="ECO:0000256" key="4">
    <source>
        <dbReference type="ARBA" id="ARBA00022519"/>
    </source>
</evidence>
<evidence type="ECO:0000256" key="3">
    <source>
        <dbReference type="ARBA" id="ARBA00022475"/>
    </source>
</evidence>
<dbReference type="Proteomes" id="UP000282460">
    <property type="component" value="Unassembled WGS sequence"/>
</dbReference>
<name>A0A3L7J3X4_9MICO</name>
<dbReference type="GO" id="GO:0006465">
    <property type="term" value="P:signal peptide processing"/>
    <property type="evidence" value="ECO:0007669"/>
    <property type="project" value="TreeGrafter"/>
</dbReference>
<gene>
    <name evidence="13" type="ORF">D9V28_00210</name>
</gene>
<dbReference type="GO" id="GO:0005886">
    <property type="term" value="C:plasma membrane"/>
    <property type="evidence" value="ECO:0007669"/>
    <property type="project" value="UniProtKB-SubCell"/>
</dbReference>
<dbReference type="Pfam" id="PF01478">
    <property type="entry name" value="Peptidase_A24"/>
    <property type="match status" value="1"/>
</dbReference>
<keyword evidence="3" id="KW-1003">Cell membrane</keyword>
<feature type="transmembrane region" description="Helical" evidence="10">
    <location>
        <begin position="260"/>
        <end position="281"/>
    </location>
</feature>
<evidence type="ECO:0000256" key="2">
    <source>
        <dbReference type="ARBA" id="ARBA00005801"/>
    </source>
</evidence>
<keyword evidence="9" id="KW-0378">Hydrolase</keyword>
<dbReference type="Gene3D" id="1.20.120.1220">
    <property type="match status" value="1"/>
</dbReference>
<keyword evidence="6 10" id="KW-1133">Transmembrane helix</keyword>
<feature type="domain" description="Prepilin type IV endopeptidase peptidase" evidence="11">
    <location>
        <begin position="129"/>
        <end position="239"/>
    </location>
</feature>
<dbReference type="PANTHER" id="PTHR30487">
    <property type="entry name" value="TYPE 4 PREPILIN-LIKE PROTEINS LEADER PEPTIDE-PROCESSING ENZYME"/>
    <property type="match status" value="1"/>
</dbReference>
<reference evidence="13 14" key="1">
    <citation type="submission" date="2018-10" db="EMBL/GenBank/DDBJ databases">
        <authorList>
            <person name="Li J."/>
        </authorList>
    </citation>
    <scope>NUCLEOTIDE SEQUENCE [LARGE SCALE GENOMIC DNA]</scope>
    <source>
        <strain evidence="13 14">ZD1-4</strain>
    </source>
</reference>
<keyword evidence="9" id="KW-0489">Methyltransferase</keyword>
<dbReference type="InterPro" id="IPR000045">
    <property type="entry name" value="Prepilin_IV_endopep_pep"/>
</dbReference>
<evidence type="ECO:0000256" key="5">
    <source>
        <dbReference type="ARBA" id="ARBA00022692"/>
    </source>
</evidence>
<comment type="similarity">
    <text evidence="2 8">Belongs to the peptidase A24 family.</text>
</comment>
<comment type="caution">
    <text evidence="13">The sequence shown here is derived from an EMBL/GenBank/DDBJ whole genome shotgun (WGS) entry which is preliminary data.</text>
</comment>
<dbReference type="InterPro" id="IPR050882">
    <property type="entry name" value="Prepilin_peptidase/N-MTase"/>
</dbReference>
<evidence type="ECO:0000256" key="9">
    <source>
        <dbReference type="RuleBase" id="RU003794"/>
    </source>
</evidence>
<keyword evidence="14" id="KW-1185">Reference proteome</keyword>
<comment type="catalytic activity">
    <reaction evidence="9">
        <text>Typically cleaves a -Gly-|-Phe- bond to release an N-terminal, basic peptide of 5-8 residues from type IV prepilin, and then N-methylates the new N-terminal amino group, the methyl donor being S-adenosyl-L-methionine.</text>
        <dbReference type="EC" id="3.4.23.43"/>
    </reaction>
</comment>
<feature type="transmembrane region" description="Helical" evidence="10">
    <location>
        <begin position="12"/>
        <end position="33"/>
    </location>
</feature>
<dbReference type="EMBL" id="RCWJ01000001">
    <property type="protein sequence ID" value="RLQ85356.1"/>
    <property type="molecule type" value="Genomic_DNA"/>
</dbReference>
<dbReference type="EC" id="2.1.1.-" evidence="9"/>
<feature type="transmembrane region" description="Helical" evidence="10">
    <location>
        <begin position="116"/>
        <end position="138"/>
    </location>
</feature>
<dbReference type="GO" id="GO:0004190">
    <property type="term" value="F:aspartic-type endopeptidase activity"/>
    <property type="evidence" value="ECO:0007669"/>
    <property type="project" value="UniProtKB-EC"/>
</dbReference>
<dbReference type="AlphaFoldDB" id="A0A3L7J3X4"/>
<evidence type="ECO:0000256" key="10">
    <source>
        <dbReference type="SAM" id="Phobius"/>
    </source>
</evidence>
<dbReference type="RefSeq" id="WP_121657729.1">
    <property type="nucleotide sequence ID" value="NZ_BMEK01000001.1"/>
</dbReference>
<evidence type="ECO:0000313" key="13">
    <source>
        <dbReference type="EMBL" id="RLQ85356.1"/>
    </source>
</evidence>
<protein>
    <recommendedName>
        <fullName evidence="9">Prepilin leader peptidase/N-methyltransferase</fullName>
        <ecNumber evidence="9">2.1.1.-</ecNumber>
        <ecNumber evidence="9">3.4.23.43</ecNumber>
    </recommendedName>
</protein>
<dbReference type="OrthoDB" id="2087435at2"/>
<accession>A0A3L7J3X4</accession>
<dbReference type="InterPro" id="IPR014032">
    <property type="entry name" value="Peptidase_A24A_bac"/>
</dbReference>
<dbReference type="GO" id="GO:0032259">
    <property type="term" value="P:methylation"/>
    <property type="evidence" value="ECO:0007669"/>
    <property type="project" value="UniProtKB-KW"/>
</dbReference>
<feature type="domain" description="Prepilin peptidase A24 N-terminal" evidence="12">
    <location>
        <begin position="19"/>
        <end position="100"/>
    </location>
</feature>
<evidence type="ECO:0000313" key="14">
    <source>
        <dbReference type="Proteomes" id="UP000282460"/>
    </source>
</evidence>
<keyword evidence="5 9" id="KW-0812">Transmembrane</keyword>
<sequence>MTFPQLSVELGIGVAFVGVLGLLIGSFLNVVVYRLPNGMSVVSPPSACPGCDSEIKAFDNVPVLSWIALGGKCRDCREPISSRYPLVEAGVGVFFALVAFWLWQTLPQMPLATNEVVAGILALVAFLWLAGVSVALALIDLDTHKLPNAIVLPSYVVGGVLLAVAGVLSGDTEALVRAGVGMAVMWLAYFLMAMLYPGGMGFGDVKLAGVLGLYLGFIGWGALAVGAFAAFLFGGIYAIALVLLKKAGRKSGIPFGPWMLAGAWTGIFAGNTLWTSYLALLGAA</sequence>
<dbReference type="Pfam" id="PF06750">
    <property type="entry name" value="A24_N_bact"/>
    <property type="match status" value="1"/>
</dbReference>
<feature type="transmembrane region" description="Helical" evidence="10">
    <location>
        <begin position="84"/>
        <end position="104"/>
    </location>
</feature>
<evidence type="ECO:0000256" key="7">
    <source>
        <dbReference type="ARBA" id="ARBA00023136"/>
    </source>
</evidence>
<comment type="function">
    <text evidence="9">Plays an essential role in type IV pili and type II pseudopili formation by proteolytically removing the leader sequence from substrate proteins and subsequently monomethylating the alpha-amino group of the newly exposed N-terminal phenylalanine.</text>
</comment>
<dbReference type="GO" id="GO:0008168">
    <property type="term" value="F:methyltransferase activity"/>
    <property type="evidence" value="ECO:0007669"/>
    <property type="project" value="UniProtKB-KW"/>
</dbReference>
<organism evidence="13 14">
    <name type="scientific">Mycetocola zhadangensis</name>
    <dbReference type="NCBI Taxonomy" id="1164595"/>
    <lineage>
        <taxon>Bacteria</taxon>
        <taxon>Bacillati</taxon>
        <taxon>Actinomycetota</taxon>
        <taxon>Actinomycetes</taxon>
        <taxon>Micrococcales</taxon>
        <taxon>Microbacteriaceae</taxon>
        <taxon>Mycetocola</taxon>
    </lineage>
</organism>
<keyword evidence="4" id="KW-0997">Cell inner membrane</keyword>
<proteinExistence type="inferred from homology"/>
<feature type="transmembrane region" description="Helical" evidence="10">
    <location>
        <begin position="150"/>
        <end position="168"/>
    </location>
</feature>
<evidence type="ECO:0000259" key="12">
    <source>
        <dbReference type="Pfam" id="PF06750"/>
    </source>
</evidence>
<dbReference type="PRINTS" id="PR00864">
    <property type="entry name" value="PREPILNPTASE"/>
</dbReference>
<keyword evidence="7 10" id="KW-0472">Membrane</keyword>
<dbReference type="EC" id="3.4.23.43" evidence="9"/>
<evidence type="ECO:0000256" key="8">
    <source>
        <dbReference type="RuleBase" id="RU003793"/>
    </source>
</evidence>
<keyword evidence="9" id="KW-0645">Protease</keyword>
<comment type="subcellular location">
    <subcellularLocation>
        <location evidence="1">Cell inner membrane</location>
        <topology evidence="1">Multi-pass membrane protein</topology>
    </subcellularLocation>
    <subcellularLocation>
        <location evidence="9">Cell membrane</location>
        <topology evidence="9">Multi-pass membrane protein</topology>
    </subcellularLocation>
</comment>
<feature type="transmembrane region" description="Helical" evidence="10">
    <location>
        <begin position="174"/>
        <end position="195"/>
    </location>
</feature>